<evidence type="ECO:0000313" key="3">
    <source>
        <dbReference type="EMBL" id="UZW75972.1"/>
    </source>
</evidence>
<evidence type="ECO:0000259" key="2">
    <source>
        <dbReference type="PROSITE" id="PS51123"/>
    </source>
</evidence>
<dbReference type="EMBL" id="CP101527">
    <property type="protein sequence ID" value="UZW75972.1"/>
    <property type="molecule type" value="Genomic_DNA"/>
</dbReference>
<accession>A0A9E8HMC0</accession>
<dbReference type="PROSITE" id="PS51257">
    <property type="entry name" value="PROKAR_LIPOPROTEIN"/>
    <property type="match status" value="1"/>
</dbReference>
<gene>
    <name evidence="3" type="ORF">NNL22_05155</name>
</gene>
<dbReference type="InterPro" id="IPR006665">
    <property type="entry name" value="OmpA-like"/>
</dbReference>
<dbReference type="Pfam" id="PF00691">
    <property type="entry name" value="OmpA"/>
    <property type="match status" value="1"/>
</dbReference>
<dbReference type="RefSeq" id="WP_251812250.1">
    <property type="nucleotide sequence ID" value="NZ_CP101527.1"/>
</dbReference>
<protein>
    <submittedName>
        <fullName evidence="3">OmpA family protein</fullName>
    </submittedName>
</protein>
<dbReference type="GO" id="GO:0016020">
    <property type="term" value="C:membrane"/>
    <property type="evidence" value="ECO:0007669"/>
    <property type="project" value="UniProtKB-UniRule"/>
</dbReference>
<dbReference type="KEGG" id="asem:NNL22_05155"/>
<evidence type="ECO:0000256" key="1">
    <source>
        <dbReference type="PROSITE-ProRule" id="PRU00473"/>
    </source>
</evidence>
<keyword evidence="4" id="KW-1185">Reference proteome</keyword>
<dbReference type="InterPro" id="IPR050330">
    <property type="entry name" value="Bact_OuterMem_StrucFunc"/>
</dbReference>
<dbReference type="CDD" id="cd07185">
    <property type="entry name" value="OmpA_C-like"/>
    <property type="match status" value="1"/>
</dbReference>
<dbReference type="PANTHER" id="PTHR30329">
    <property type="entry name" value="STATOR ELEMENT OF FLAGELLAR MOTOR COMPLEX"/>
    <property type="match status" value="1"/>
</dbReference>
<evidence type="ECO:0000313" key="4">
    <source>
        <dbReference type="Proteomes" id="UP001164472"/>
    </source>
</evidence>
<keyword evidence="1" id="KW-0472">Membrane</keyword>
<feature type="domain" description="OmpA-like" evidence="2">
    <location>
        <begin position="142"/>
        <end position="264"/>
    </location>
</feature>
<organism evidence="3 4">
    <name type="scientific">Alkalimarinus sediminis</name>
    <dbReference type="NCBI Taxonomy" id="1632866"/>
    <lineage>
        <taxon>Bacteria</taxon>
        <taxon>Pseudomonadati</taxon>
        <taxon>Pseudomonadota</taxon>
        <taxon>Gammaproteobacteria</taxon>
        <taxon>Alteromonadales</taxon>
        <taxon>Alteromonadaceae</taxon>
        <taxon>Alkalimarinus</taxon>
    </lineage>
</organism>
<dbReference type="Gene3D" id="3.30.1330.60">
    <property type="entry name" value="OmpA-like domain"/>
    <property type="match status" value="1"/>
</dbReference>
<reference evidence="3" key="1">
    <citation type="submission" date="2022-07" db="EMBL/GenBank/DDBJ databases">
        <title>Alkalimarinus sp. nov., isolated from gut of a Alitta virens.</title>
        <authorList>
            <person name="Yang A.I."/>
            <person name="Shin N.-R."/>
        </authorList>
    </citation>
    <scope>NUCLEOTIDE SEQUENCE</scope>
    <source>
        <strain evidence="3">FA028</strain>
    </source>
</reference>
<dbReference type="PANTHER" id="PTHR30329:SF21">
    <property type="entry name" value="LIPOPROTEIN YIAD-RELATED"/>
    <property type="match status" value="1"/>
</dbReference>
<name>A0A9E8HMC0_9ALTE</name>
<sequence length="290" mass="31813">MSRYKHALPVIAAYILSGCQAWPEAGKGGVSEVRSSEHYYISEIGYAEDVSTLQYQLDHSRLTLDMLIVKGAKNCLPASVRTTARLMNRVQREIDGDLLDDAYSDLVVVAESLQKMRNQLSYVTYSTQCASHSAPKSDSLLAELALNTLKVDVQFDQSSAEISQAYTTKLNSFAQQYQTLASLTSYPLKINIHAHTDTNGSSVSNSELAHKRASTVKSALINADISEYAVNIVNSGDQAPLLNGDAIYSHGLNRRVEVSVSRVLDHANTGKATLPLKEWEQSAPMLFEPK</sequence>
<dbReference type="SUPFAM" id="SSF103088">
    <property type="entry name" value="OmpA-like"/>
    <property type="match status" value="1"/>
</dbReference>
<dbReference type="Proteomes" id="UP001164472">
    <property type="component" value="Chromosome"/>
</dbReference>
<dbReference type="AlphaFoldDB" id="A0A9E8HMC0"/>
<dbReference type="PROSITE" id="PS51123">
    <property type="entry name" value="OMPA_2"/>
    <property type="match status" value="1"/>
</dbReference>
<proteinExistence type="predicted"/>
<dbReference type="InterPro" id="IPR036737">
    <property type="entry name" value="OmpA-like_sf"/>
</dbReference>